<dbReference type="Pfam" id="PF13920">
    <property type="entry name" value="zf-C3HC4_3"/>
    <property type="match status" value="1"/>
</dbReference>
<dbReference type="InterPro" id="IPR013083">
    <property type="entry name" value="Znf_RING/FYVE/PHD"/>
</dbReference>
<reference evidence="10 11" key="1">
    <citation type="submission" date="2021-06" db="EMBL/GenBank/DDBJ databases">
        <title>Genome sequence of Babesia caballi.</title>
        <authorList>
            <person name="Yamagishi J."/>
            <person name="Kidaka T."/>
            <person name="Ochi A."/>
        </authorList>
    </citation>
    <scope>NUCLEOTIDE SEQUENCE [LARGE SCALE GENOMIC DNA]</scope>
    <source>
        <strain evidence="10">USDA-D6B2</strain>
    </source>
</reference>
<dbReference type="SUPFAM" id="SSF57850">
    <property type="entry name" value="RING/U-box"/>
    <property type="match status" value="1"/>
</dbReference>
<dbReference type="AlphaFoldDB" id="A0AAV4LY85"/>
<dbReference type="EMBL" id="BPLF01000003">
    <property type="protein sequence ID" value="GIX64729.1"/>
    <property type="molecule type" value="Genomic_DNA"/>
</dbReference>
<feature type="compositionally biased region" description="Polar residues" evidence="7">
    <location>
        <begin position="85"/>
        <end position="97"/>
    </location>
</feature>
<gene>
    <name evidence="10" type="ORF">BcabD6B2_41640</name>
</gene>
<dbReference type="PANTHER" id="PTHR23327">
    <property type="entry name" value="RING FINGER PROTEIN 127"/>
    <property type="match status" value="1"/>
</dbReference>
<protein>
    <recommendedName>
        <fullName evidence="2">E3 ubiquitin-protein ligase CHFR</fullName>
    </recommendedName>
</protein>
<dbReference type="InterPro" id="IPR017907">
    <property type="entry name" value="Znf_RING_CS"/>
</dbReference>
<evidence type="ECO:0000256" key="6">
    <source>
        <dbReference type="PROSITE-ProRule" id="PRU00175"/>
    </source>
</evidence>
<keyword evidence="3" id="KW-0479">Metal-binding</keyword>
<evidence type="ECO:0000256" key="2">
    <source>
        <dbReference type="ARBA" id="ARBA00017908"/>
    </source>
</evidence>
<dbReference type="PROSITE" id="PS50006">
    <property type="entry name" value="FHA_DOMAIN"/>
    <property type="match status" value="1"/>
</dbReference>
<feature type="region of interest" description="Disordered" evidence="7">
    <location>
        <begin position="232"/>
        <end position="263"/>
    </location>
</feature>
<dbReference type="Gene3D" id="3.30.40.10">
    <property type="entry name" value="Zinc/RING finger domain, C3HC4 (zinc finger)"/>
    <property type="match status" value="1"/>
</dbReference>
<dbReference type="InterPro" id="IPR001841">
    <property type="entry name" value="Znf_RING"/>
</dbReference>
<keyword evidence="11" id="KW-1185">Reference proteome</keyword>
<dbReference type="GO" id="GO:0008270">
    <property type="term" value="F:zinc ion binding"/>
    <property type="evidence" value="ECO:0007669"/>
    <property type="project" value="UniProtKB-KW"/>
</dbReference>
<keyword evidence="4 6" id="KW-0863">Zinc-finger</keyword>
<feature type="domain" description="FHA" evidence="8">
    <location>
        <begin position="728"/>
        <end position="788"/>
    </location>
</feature>
<name>A0AAV4LY85_BABCB</name>
<evidence type="ECO:0000313" key="11">
    <source>
        <dbReference type="Proteomes" id="UP001497744"/>
    </source>
</evidence>
<sequence>MEREPIHLAATETNRVIEASGGDEVLDVEVDSDSKQEANPASGGVAASSPLKRRFRGEEMELQQKRQALPDSRASSYEENPAPSGDTSQHEQTSSSCVPRPAGPAASSDHANPQRQQAPGPENGPGSSVAFAFGARAPDEQPNVCASAQLLGEQLVQVDPLSLCVNRQPMNDVQTSIVERGTSVCVEQCSIGTYGSSCATQRTSRDRGGCVTHAWTIDAFDDNFSNATSNSLPEVSMSGSNAGDGQQAMPDANSYNSPRIDNLDVDDDLGAGIDLLDSYPGTNDYGNLSQIAIPPDMDSLVDTAILDTMLGPTRSADESMSNLLSVSVDMHGQVEPMHSLELRRLSNGSVNLASDCGDVQRQIVVDETLTNTILKDLICSICLEYFYFPVTIACGHTFCRYCIGHLRLAGKLCPLCRKEVGRPPNVNTILWNLVKSLKIRKRLPLPPAPRDMTVEEDKTWWEENCLKPFMSLPLFLRIMFGEIVQTPPFFDDVCICVVDYFDRHASWTKVKWVVTIEDCRLLRRLVGYDGSDMEGTSTRLHIWVENYLSSNPHLCVGMEDPFPYLIKVFSDVNHKIDGRTFNAMTMHHRLPWDAGRHVKSLMFFPHSSVSLSHLVFVPCGPGHMGLIDCGSTIGTMIKLQGQRAIQDGDRIHVGDKHELDVILSADNDCPDNDQYRWDPVRKEVVDVTSPELLTSEIVELEPIECPLKLRIFADAEDECEVWINPKGVVLGRGPQTQTTYRKLSITTQNGYISREHCLIYYDGSRSPGQRWILRDTSTLGTYLKIKPFQQPVPIEAGVMFKVGQCKVEVFNINDSLHRRVQNSSAAVILSQILQNHYASTVGALAPAEGEGTNVVHSNNAQPEE</sequence>
<dbReference type="RefSeq" id="XP_067716798.1">
    <property type="nucleotide sequence ID" value="XM_067860697.1"/>
</dbReference>
<dbReference type="Proteomes" id="UP001497744">
    <property type="component" value="Unassembled WGS sequence"/>
</dbReference>
<dbReference type="SMART" id="SM00184">
    <property type="entry name" value="RING"/>
    <property type="match status" value="1"/>
</dbReference>
<dbReference type="CDD" id="cd00060">
    <property type="entry name" value="FHA"/>
    <property type="match status" value="2"/>
</dbReference>
<dbReference type="InterPro" id="IPR000253">
    <property type="entry name" value="FHA_dom"/>
</dbReference>
<evidence type="ECO:0000256" key="7">
    <source>
        <dbReference type="SAM" id="MobiDB-lite"/>
    </source>
</evidence>
<evidence type="ECO:0000259" key="9">
    <source>
        <dbReference type="PROSITE" id="PS50089"/>
    </source>
</evidence>
<dbReference type="PROSITE" id="PS00518">
    <property type="entry name" value="ZF_RING_1"/>
    <property type="match status" value="1"/>
</dbReference>
<comment type="caution">
    <text evidence="10">The sequence shown here is derived from an EMBL/GenBank/DDBJ whole genome shotgun (WGS) entry which is preliminary data.</text>
</comment>
<dbReference type="InterPro" id="IPR008984">
    <property type="entry name" value="SMAD_FHA_dom_sf"/>
</dbReference>
<dbReference type="Gene3D" id="2.60.200.20">
    <property type="match status" value="2"/>
</dbReference>
<keyword evidence="5" id="KW-0862">Zinc</keyword>
<feature type="region of interest" description="Disordered" evidence="7">
    <location>
        <begin position="1"/>
        <end position="131"/>
    </location>
</feature>
<dbReference type="PROSITE" id="PS50089">
    <property type="entry name" value="ZF_RING_2"/>
    <property type="match status" value="1"/>
</dbReference>
<dbReference type="SUPFAM" id="SSF49879">
    <property type="entry name" value="SMAD/FHA domain"/>
    <property type="match status" value="2"/>
</dbReference>
<dbReference type="SMART" id="SM00240">
    <property type="entry name" value="FHA"/>
    <property type="match status" value="2"/>
</dbReference>
<dbReference type="Pfam" id="PF00498">
    <property type="entry name" value="FHA"/>
    <property type="match status" value="2"/>
</dbReference>
<feature type="domain" description="RING-type" evidence="9">
    <location>
        <begin position="379"/>
        <end position="417"/>
    </location>
</feature>
<accession>A0AAV4LY85</accession>
<evidence type="ECO:0000259" key="8">
    <source>
        <dbReference type="PROSITE" id="PS50006"/>
    </source>
</evidence>
<evidence type="ECO:0000256" key="3">
    <source>
        <dbReference type="ARBA" id="ARBA00022723"/>
    </source>
</evidence>
<organism evidence="10 11">
    <name type="scientific">Babesia caballi</name>
    <dbReference type="NCBI Taxonomy" id="5871"/>
    <lineage>
        <taxon>Eukaryota</taxon>
        <taxon>Sar</taxon>
        <taxon>Alveolata</taxon>
        <taxon>Apicomplexa</taxon>
        <taxon>Aconoidasida</taxon>
        <taxon>Piroplasmida</taxon>
        <taxon>Babesiidae</taxon>
        <taxon>Babesia</taxon>
    </lineage>
</organism>
<evidence type="ECO:0000313" key="10">
    <source>
        <dbReference type="EMBL" id="GIX64729.1"/>
    </source>
</evidence>
<evidence type="ECO:0000256" key="1">
    <source>
        <dbReference type="ARBA" id="ARBA00005797"/>
    </source>
</evidence>
<evidence type="ECO:0000256" key="5">
    <source>
        <dbReference type="ARBA" id="ARBA00022833"/>
    </source>
</evidence>
<feature type="compositionally biased region" description="Polar residues" evidence="7">
    <location>
        <begin position="232"/>
        <end position="244"/>
    </location>
</feature>
<comment type="similarity">
    <text evidence="1">Belongs to the CHFR family.</text>
</comment>
<proteinExistence type="inferred from homology"/>
<evidence type="ECO:0000256" key="4">
    <source>
        <dbReference type="ARBA" id="ARBA00022771"/>
    </source>
</evidence>
<dbReference type="GeneID" id="94196210"/>